<reference evidence="2" key="1">
    <citation type="submission" date="2014-11" db="EMBL/GenBank/DDBJ databases">
        <title>Molecular phylogeny of cliff fern family Woodsiaceae with morphological implications.</title>
        <authorList>
            <person name="Shao Y.-Z."/>
            <person name="Wei R."/>
            <person name="Zhang X.-C."/>
        </authorList>
    </citation>
    <scope>NUCLEOTIDE SEQUENCE</scope>
</reference>
<dbReference type="AlphaFoldDB" id="A0A0K6S5W7"/>
<dbReference type="PhylomeDB" id="A0A0K6S5W7"/>
<gene>
    <name evidence="2" type="ORF">Cvel_2749.t2</name>
</gene>
<dbReference type="EMBL" id="CDMZ01000122">
    <property type="protein sequence ID" value="CUC09045.1"/>
    <property type="molecule type" value="Genomic_DNA"/>
</dbReference>
<dbReference type="VEuPathDB" id="CryptoDB:Cvel_2749"/>
<evidence type="ECO:0000313" key="2">
    <source>
        <dbReference type="EMBL" id="CUC09045.1"/>
    </source>
</evidence>
<evidence type="ECO:0000256" key="1">
    <source>
        <dbReference type="SAM" id="MobiDB-lite"/>
    </source>
</evidence>
<proteinExistence type="predicted"/>
<organism evidence="2">
    <name type="scientific">Chromera velia CCMP2878</name>
    <dbReference type="NCBI Taxonomy" id="1169474"/>
    <lineage>
        <taxon>Eukaryota</taxon>
        <taxon>Sar</taxon>
        <taxon>Alveolata</taxon>
        <taxon>Colpodellida</taxon>
        <taxon>Chromeraceae</taxon>
        <taxon>Chromera</taxon>
    </lineage>
</organism>
<feature type="region of interest" description="Disordered" evidence="1">
    <location>
        <begin position="90"/>
        <end position="109"/>
    </location>
</feature>
<accession>A0A0K6S5W7</accession>
<sequence>MGAAGGKEDLRWVWRKKFLVADTGCSRHLIGGDLEDSIVSRRPHEFRYEEASGVEMVCAEEVEAVPVLEGVDGDPIEREEDALCMQEVEKEKEKEGVHMAPEDKKEKEDEKEALRERLGELKEQLAQVIREKEKRRRPLPRVVPIDAEIQKKIIDHVNPRKGHIDAIAEEVAGGSHEGGIRSDLKRFLEEKVFAWGVRLLWGRKAMALRCRWVLTLKKKGRERVAKARLVVKGF</sequence>
<protein>
    <submittedName>
        <fullName evidence="2">Uncharacterized protein</fullName>
    </submittedName>
</protein>
<name>A0A0K6S5W7_9ALVE</name>